<protein>
    <submittedName>
        <fullName evidence="1">PIN domain-containing protein</fullName>
    </submittedName>
</protein>
<name>A0ABR9DPV7_9MICO</name>
<sequence length="171" mass="18395">MLQLKTLDSMFVGCWTEDIMAELVYSLRRAHPQWDGAAIAKLRGKIEDVLEGGRIEDYDCTLAYEGLDPHDRHVHAAAVAGGVGVLVTDDTGLLAIGGHASTPYDVMSVDDFLVLVAEGAPEAVAAVTEEQLEHAVRRGGDPDLARRLELAGCPAFGAHVRTVLQRLALRP</sequence>
<organism evidence="1 2">
    <name type="scientific">Flavimobilis rhizosphaerae</name>
    <dbReference type="NCBI Taxonomy" id="2775421"/>
    <lineage>
        <taxon>Bacteria</taxon>
        <taxon>Bacillati</taxon>
        <taxon>Actinomycetota</taxon>
        <taxon>Actinomycetes</taxon>
        <taxon>Micrococcales</taxon>
        <taxon>Jonesiaceae</taxon>
        <taxon>Flavimobilis</taxon>
    </lineage>
</organism>
<gene>
    <name evidence="1" type="ORF">IGS67_06560</name>
</gene>
<reference evidence="1 2" key="1">
    <citation type="submission" date="2020-09" db="EMBL/GenBank/DDBJ databases">
        <title>Flavimobilis rhizosphaerae sp. nov., isolated from rhizosphere soil of Spartina alterniflora.</title>
        <authorList>
            <person name="Hanqin C."/>
        </authorList>
    </citation>
    <scope>NUCLEOTIDE SEQUENCE [LARGE SCALE GENOMIC DNA]</scope>
    <source>
        <strain evidence="1 2">GY 10621</strain>
    </source>
</reference>
<dbReference type="Proteomes" id="UP000642107">
    <property type="component" value="Unassembled WGS sequence"/>
</dbReference>
<keyword evidence="2" id="KW-1185">Reference proteome</keyword>
<proteinExistence type="predicted"/>
<comment type="caution">
    <text evidence="1">The sequence shown here is derived from an EMBL/GenBank/DDBJ whole genome shotgun (WGS) entry which is preliminary data.</text>
</comment>
<evidence type="ECO:0000313" key="2">
    <source>
        <dbReference type="Proteomes" id="UP000642107"/>
    </source>
</evidence>
<evidence type="ECO:0000313" key="1">
    <source>
        <dbReference type="EMBL" id="MBD9699152.1"/>
    </source>
</evidence>
<accession>A0ABR9DPV7</accession>
<dbReference type="EMBL" id="JACZDF010000003">
    <property type="protein sequence ID" value="MBD9699152.1"/>
    <property type="molecule type" value="Genomic_DNA"/>
</dbReference>